<feature type="signal peptide" evidence="1">
    <location>
        <begin position="1"/>
        <end position="21"/>
    </location>
</feature>
<keyword evidence="3" id="KW-1185">Reference proteome</keyword>
<accession>A0ABR9B5R0</accession>
<organism evidence="2 3">
    <name type="scientific">Paenibacillus arenosi</name>
    <dbReference type="NCBI Taxonomy" id="2774142"/>
    <lineage>
        <taxon>Bacteria</taxon>
        <taxon>Bacillati</taxon>
        <taxon>Bacillota</taxon>
        <taxon>Bacilli</taxon>
        <taxon>Bacillales</taxon>
        <taxon>Paenibacillaceae</taxon>
        <taxon>Paenibacillus</taxon>
    </lineage>
</organism>
<sequence length="296" mass="33289">MKKFLLIMLCFFIFSSTQVFASSSSLNGNMTDYERYKQLGFSDQEISDMTDEVKSRLEGMNGVLVESKERYYRVTETVMNAFDEKALVSPTSVEITKEQAYKELAEDLANPISVMSGWGSDQTSTSWMKMTTSYSSLGGGRYYIKNSFDWLKKPMWTLTDVVALTYSGSATFEGGSDFAVYNYDVYNSRNQFQETKTASQFGTPHRNRHGLAFEIDLIGDWATPFAQHKNHRGYVSATIGKTNAFDLRAGIFGHYSHAQVELLSTLIINIKGGGDLEVKNSISMDHMPVTAITIEY</sequence>
<evidence type="ECO:0000313" key="3">
    <source>
        <dbReference type="Proteomes" id="UP000634529"/>
    </source>
</evidence>
<keyword evidence="1" id="KW-0732">Signal</keyword>
<feature type="chain" id="PRO_5047056230" evidence="1">
    <location>
        <begin position="22"/>
        <end position="296"/>
    </location>
</feature>
<dbReference type="Proteomes" id="UP000634529">
    <property type="component" value="Unassembled WGS sequence"/>
</dbReference>
<name>A0ABR9B5R0_9BACL</name>
<dbReference type="EMBL" id="JACYTN010000045">
    <property type="protein sequence ID" value="MBD8501229.1"/>
    <property type="molecule type" value="Genomic_DNA"/>
</dbReference>
<evidence type="ECO:0000313" key="2">
    <source>
        <dbReference type="EMBL" id="MBD8501229.1"/>
    </source>
</evidence>
<gene>
    <name evidence="2" type="ORF">IFO66_23425</name>
</gene>
<comment type="caution">
    <text evidence="2">The sequence shown here is derived from an EMBL/GenBank/DDBJ whole genome shotgun (WGS) entry which is preliminary data.</text>
</comment>
<protein>
    <submittedName>
        <fullName evidence="2">Uncharacterized protein</fullName>
    </submittedName>
</protein>
<reference evidence="2 3" key="1">
    <citation type="submission" date="2020-09" db="EMBL/GenBank/DDBJ databases">
        <title>Paenibacillus sp. CAU 1523 isolated from sand of Haeundae Beach.</title>
        <authorList>
            <person name="Kim W."/>
        </authorList>
    </citation>
    <scope>NUCLEOTIDE SEQUENCE [LARGE SCALE GENOMIC DNA]</scope>
    <source>
        <strain evidence="2 3">CAU 1523</strain>
    </source>
</reference>
<proteinExistence type="predicted"/>
<evidence type="ECO:0000256" key="1">
    <source>
        <dbReference type="SAM" id="SignalP"/>
    </source>
</evidence>
<dbReference type="RefSeq" id="WP_192027431.1">
    <property type="nucleotide sequence ID" value="NZ_JACYTN010000045.1"/>
</dbReference>